<evidence type="ECO:0000313" key="2">
    <source>
        <dbReference type="Proteomes" id="UP001590950"/>
    </source>
</evidence>
<sequence length="93" mass="10001">MTAEKAKEMLLEGHRRGIDQLKEGEARALVGKFGKQQKNNKAASRPIKATKIGVKPATNQGIPKANVGRSTMSSLLIGYKNNGRNKANMAGKP</sequence>
<keyword evidence="2" id="KW-1185">Reference proteome</keyword>
<accession>A0ABR3ZSU9</accession>
<dbReference type="Proteomes" id="UP001590950">
    <property type="component" value="Unassembled WGS sequence"/>
</dbReference>
<organism evidence="1 2">
    <name type="scientific">Stereocaulon virgatum</name>
    <dbReference type="NCBI Taxonomy" id="373712"/>
    <lineage>
        <taxon>Eukaryota</taxon>
        <taxon>Fungi</taxon>
        <taxon>Dikarya</taxon>
        <taxon>Ascomycota</taxon>
        <taxon>Pezizomycotina</taxon>
        <taxon>Lecanoromycetes</taxon>
        <taxon>OSLEUM clade</taxon>
        <taxon>Lecanoromycetidae</taxon>
        <taxon>Lecanorales</taxon>
        <taxon>Lecanorineae</taxon>
        <taxon>Stereocaulaceae</taxon>
        <taxon>Stereocaulon</taxon>
    </lineage>
</organism>
<reference evidence="1 2" key="1">
    <citation type="submission" date="2024-09" db="EMBL/GenBank/DDBJ databases">
        <title>Rethinking Asexuality: The Enigmatic Case of Functional Sexual Genes in Lepraria (Stereocaulaceae).</title>
        <authorList>
            <person name="Doellman M."/>
            <person name="Sun Y."/>
            <person name="Barcenas-Pena A."/>
            <person name="Lumbsch H.T."/>
            <person name="Grewe F."/>
        </authorList>
    </citation>
    <scope>NUCLEOTIDE SEQUENCE [LARGE SCALE GENOMIC DNA]</scope>
    <source>
        <strain evidence="1 2">Mercado 3170</strain>
    </source>
</reference>
<name>A0ABR3ZSU9_9LECA</name>
<evidence type="ECO:0000313" key="1">
    <source>
        <dbReference type="EMBL" id="KAL2036449.1"/>
    </source>
</evidence>
<gene>
    <name evidence="1" type="ORF">N7G274_010816</name>
</gene>
<proteinExistence type="predicted"/>
<protein>
    <submittedName>
        <fullName evidence="1">Uncharacterized protein</fullName>
    </submittedName>
</protein>
<comment type="caution">
    <text evidence="1">The sequence shown here is derived from an EMBL/GenBank/DDBJ whole genome shotgun (WGS) entry which is preliminary data.</text>
</comment>
<dbReference type="EMBL" id="JBEFKJ010000085">
    <property type="protein sequence ID" value="KAL2036449.1"/>
    <property type="molecule type" value="Genomic_DNA"/>
</dbReference>